<accession>A0A6V7GXQ6</accession>
<dbReference type="AlphaFoldDB" id="A0A6V7GXQ6"/>
<dbReference type="OrthoDB" id="10414508at2759"/>
<organism evidence="1 2">
    <name type="scientific">Heterotrigona itama</name>
    <dbReference type="NCBI Taxonomy" id="395501"/>
    <lineage>
        <taxon>Eukaryota</taxon>
        <taxon>Metazoa</taxon>
        <taxon>Ecdysozoa</taxon>
        <taxon>Arthropoda</taxon>
        <taxon>Hexapoda</taxon>
        <taxon>Insecta</taxon>
        <taxon>Pterygota</taxon>
        <taxon>Neoptera</taxon>
        <taxon>Endopterygota</taxon>
        <taxon>Hymenoptera</taxon>
        <taxon>Apocrita</taxon>
        <taxon>Aculeata</taxon>
        <taxon>Apoidea</taxon>
        <taxon>Anthophila</taxon>
        <taxon>Apidae</taxon>
        <taxon>Heterotrigona</taxon>
    </lineage>
</organism>
<reference evidence="1" key="1">
    <citation type="submission" date="2020-07" db="EMBL/GenBank/DDBJ databases">
        <authorList>
            <person name="Nazaruddin N."/>
        </authorList>
    </citation>
    <scope>NUCLEOTIDE SEQUENCE</scope>
</reference>
<protein>
    <submittedName>
        <fullName evidence="1">Uncharacterized protein</fullName>
    </submittedName>
</protein>
<name>A0A6V7GXQ6_9HYME</name>
<evidence type="ECO:0000313" key="1">
    <source>
        <dbReference type="EMBL" id="CAD1471343.1"/>
    </source>
</evidence>
<evidence type="ECO:0000313" key="2">
    <source>
        <dbReference type="Proteomes" id="UP000752696"/>
    </source>
</evidence>
<gene>
    <name evidence="1" type="ORF">MHI_LOCUS228873</name>
</gene>
<dbReference type="EMBL" id="CAJDYZ010004396">
    <property type="protein sequence ID" value="CAD1471343.1"/>
    <property type="molecule type" value="Genomic_DNA"/>
</dbReference>
<sequence length="40" mass="4298">MKLASSVRYDIYLPALGKIIFAMLNATTVHDTDIGSTVNG</sequence>
<dbReference type="Proteomes" id="UP000752696">
    <property type="component" value="Unassembled WGS sequence"/>
</dbReference>
<comment type="caution">
    <text evidence="1">The sequence shown here is derived from an EMBL/GenBank/DDBJ whole genome shotgun (WGS) entry which is preliminary data.</text>
</comment>
<keyword evidence="2" id="KW-1185">Reference proteome</keyword>
<proteinExistence type="predicted"/>
<feature type="non-terminal residue" evidence="1">
    <location>
        <position position="40"/>
    </location>
</feature>